<name>J4WWF9_9GAMM</name>
<evidence type="ECO:0000313" key="2">
    <source>
        <dbReference type="EMBL" id="EJP72555.1"/>
    </source>
</evidence>
<evidence type="ECO:0000313" key="3">
    <source>
        <dbReference type="Proteomes" id="UP000010116"/>
    </source>
</evidence>
<dbReference type="AlphaFoldDB" id="J4WWF9"/>
<organism evidence="2 3">
    <name type="scientific">SAR86 cluster bacterium SAR86B</name>
    <dbReference type="NCBI Taxonomy" id="1123867"/>
    <lineage>
        <taxon>Bacteria</taxon>
        <taxon>Pseudomonadati</taxon>
        <taxon>Pseudomonadota</taxon>
        <taxon>Gammaproteobacteria</taxon>
        <taxon>SAR86 cluster</taxon>
    </lineage>
</organism>
<dbReference type="HOGENOM" id="CLU_1757543_0_0_6"/>
<proteinExistence type="predicted"/>
<gene>
    <name evidence="2" type="ORF">NT02SARS_1065</name>
</gene>
<dbReference type="PROSITE" id="PS51257">
    <property type="entry name" value="PROKAR_LIPOPROTEIN"/>
    <property type="match status" value="1"/>
</dbReference>
<accession>J4WWF9</accession>
<reference evidence="2 3" key="1">
    <citation type="journal article" date="2012" name="ISME J.">
        <title>Genomic insights to SAR86, an abundant and uncultivated marine bacterial lineage.</title>
        <authorList>
            <person name="Dupont C.L."/>
            <person name="Rusch D.B."/>
            <person name="Yooseph S."/>
            <person name="Lombardo M.J."/>
            <person name="Richter R.A."/>
            <person name="Valas R."/>
            <person name="Novotny M."/>
            <person name="Yee-Greenbaum J."/>
            <person name="Selengut J.D."/>
            <person name="Haft D.H."/>
            <person name="Halpern A.L."/>
            <person name="Lasken R.S."/>
            <person name="Nealson K."/>
            <person name="Friedman R."/>
            <person name="Venter J.C."/>
        </authorList>
    </citation>
    <scope>NUCLEOTIDE SEQUENCE [LARGE SCALE GENOMIC DNA]</scope>
</reference>
<evidence type="ECO:0000256" key="1">
    <source>
        <dbReference type="SAM" id="SignalP"/>
    </source>
</evidence>
<sequence>MKSLVKFSFLLPLLLIYSCGGGGGSSDSNNGSGNGNTTNLPVINSFSSDQTSVVVGNSITLSWTTSYATTCVASGSWGGARATNGSETLIMSNRGTFEYFLVCTNSSGSSGQKSVSIELHLIFSTGDPYDETASYCRAQKYGLLLLES</sequence>
<protein>
    <submittedName>
        <fullName evidence="2">Putative YD repeat protein</fullName>
    </submittedName>
</protein>
<feature type="chain" id="PRO_5003782619" evidence="1">
    <location>
        <begin position="23"/>
        <end position="148"/>
    </location>
</feature>
<dbReference type="EMBL" id="JH611190">
    <property type="protein sequence ID" value="EJP72555.1"/>
    <property type="molecule type" value="Genomic_DNA"/>
</dbReference>
<keyword evidence="1" id="KW-0732">Signal</keyword>
<dbReference type="Proteomes" id="UP000010116">
    <property type="component" value="Unassembled WGS sequence"/>
</dbReference>
<feature type="signal peptide" evidence="1">
    <location>
        <begin position="1"/>
        <end position="22"/>
    </location>
</feature>